<dbReference type="Proteomes" id="UP000233837">
    <property type="component" value="Unassembled WGS sequence"/>
</dbReference>
<reference evidence="1 2" key="2">
    <citation type="journal article" date="2017" name="Nature">
        <title>The Apostasia genome and the evolution of orchids.</title>
        <authorList>
            <person name="Zhang G.Q."/>
            <person name="Liu K.W."/>
            <person name="Li Z."/>
            <person name="Lohaus R."/>
            <person name="Hsiao Y.Y."/>
            <person name="Niu S.C."/>
            <person name="Wang J.Y."/>
            <person name="Lin Y.C."/>
            <person name="Xu Q."/>
            <person name="Chen L.J."/>
            <person name="Yoshida K."/>
            <person name="Fujiwara S."/>
            <person name="Wang Z.W."/>
            <person name="Zhang Y.Q."/>
            <person name="Mitsuda N."/>
            <person name="Wang M."/>
            <person name="Liu G.H."/>
            <person name="Pecoraro L."/>
            <person name="Huang H.X."/>
            <person name="Xiao X.J."/>
            <person name="Lin M."/>
            <person name="Wu X.Y."/>
            <person name="Wu W.L."/>
            <person name="Chen Y.Y."/>
            <person name="Chang S.B."/>
            <person name="Sakamoto S."/>
            <person name="Ohme-Takagi M."/>
            <person name="Yagi M."/>
            <person name="Zeng S.J."/>
            <person name="Shen C.Y."/>
            <person name="Yeh C.M."/>
            <person name="Luo Y.B."/>
            <person name="Tsai W.C."/>
            <person name="Van de Peer Y."/>
            <person name="Liu Z.J."/>
        </authorList>
    </citation>
    <scope>NUCLEOTIDE SEQUENCE [LARGE SCALE GENOMIC DNA]</scope>
    <source>
        <tissue evidence="1">The whole plant</tissue>
    </source>
</reference>
<dbReference type="EMBL" id="KZ505182">
    <property type="protein sequence ID" value="PKU60296.1"/>
    <property type="molecule type" value="Genomic_DNA"/>
</dbReference>
<dbReference type="AlphaFoldDB" id="A0A2I0VA59"/>
<name>A0A2I0VA59_9ASPA</name>
<accession>A0A2I0VA59</accession>
<protein>
    <submittedName>
        <fullName evidence="1">Uncharacterized protein</fullName>
    </submittedName>
</protein>
<evidence type="ECO:0000313" key="2">
    <source>
        <dbReference type="Proteomes" id="UP000233837"/>
    </source>
</evidence>
<evidence type="ECO:0000313" key="1">
    <source>
        <dbReference type="EMBL" id="PKU60296.1"/>
    </source>
</evidence>
<organism evidence="1 2">
    <name type="scientific">Dendrobium catenatum</name>
    <dbReference type="NCBI Taxonomy" id="906689"/>
    <lineage>
        <taxon>Eukaryota</taxon>
        <taxon>Viridiplantae</taxon>
        <taxon>Streptophyta</taxon>
        <taxon>Embryophyta</taxon>
        <taxon>Tracheophyta</taxon>
        <taxon>Spermatophyta</taxon>
        <taxon>Magnoliopsida</taxon>
        <taxon>Liliopsida</taxon>
        <taxon>Asparagales</taxon>
        <taxon>Orchidaceae</taxon>
        <taxon>Epidendroideae</taxon>
        <taxon>Malaxideae</taxon>
        <taxon>Dendrobiinae</taxon>
        <taxon>Dendrobium</taxon>
    </lineage>
</organism>
<proteinExistence type="predicted"/>
<keyword evidence="2" id="KW-1185">Reference proteome</keyword>
<reference evidence="1 2" key="1">
    <citation type="journal article" date="2016" name="Sci. Rep.">
        <title>The Dendrobium catenatum Lindl. genome sequence provides insights into polysaccharide synthase, floral development and adaptive evolution.</title>
        <authorList>
            <person name="Zhang G.Q."/>
            <person name="Xu Q."/>
            <person name="Bian C."/>
            <person name="Tsai W.C."/>
            <person name="Yeh C.M."/>
            <person name="Liu K.W."/>
            <person name="Yoshida K."/>
            <person name="Zhang L.S."/>
            <person name="Chang S.B."/>
            <person name="Chen F."/>
            <person name="Shi Y."/>
            <person name="Su Y.Y."/>
            <person name="Zhang Y.Q."/>
            <person name="Chen L.J."/>
            <person name="Yin Y."/>
            <person name="Lin M."/>
            <person name="Huang H."/>
            <person name="Deng H."/>
            <person name="Wang Z.W."/>
            <person name="Zhu S.L."/>
            <person name="Zhao X."/>
            <person name="Deng C."/>
            <person name="Niu S.C."/>
            <person name="Huang J."/>
            <person name="Wang M."/>
            <person name="Liu G.H."/>
            <person name="Yang H.J."/>
            <person name="Xiao X.J."/>
            <person name="Hsiao Y.Y."/>
            <person name="Wu W.L."/>
            <person name="Chen Y.Y."/>
            <person name="Mitsuda N."/>
            <person name="Ohme-Takagi M."/>
            <person name="Luo Y.B."/>
            <person name="Van de Peer Y."/>
            <person name="Liu Z.J."/>
        </authorList>
    </citation>
    <scope>NUCLEOTIDE SEQUENCE [LARGE SCALE GENOMIC DNA]</scope>
    <source>
        <tissue evidence="1">The whole plant</tissue>
    </source>
</reference>
<gene>
    <name evidence="1" type="ORF">MA16_Dca028484</name>
</gene>
<sequence>MLGRFCRVGAMHCNANSRIFSRAKFVEGLAGRFGSSVSFAFPSEKFLITCMEFNQPKFAVRERFVRN</sequence>